<gene>
    <name evidence="2" type="ORF">METBIDRAFT_31894</name>
</gene>
<feature type="region of interest" description="Disordered" evidence="1">
    <location>
        <begin position="1"/>
        <end position="24"/>
    </location>
</feature>
<dbReference type="AlphaFoldDB" id="A0A1A0HB46"/>
<accession>A0A1A0HB46</accession>
<evidence type="ECO:0000313" key="2">
    <source>
        <dbReference type="EMBL" id="OBA21349.1"/>
    </source>
</evidence>
<name>A0A1A0HB46_9ASCO</name>
<proteinExistence type="predicted"/>
<dbReference type="EMBL" id="LXTC01000003">
    <property type="protein sequence ID" value="OBA21349.1"/>
    <property type="molecule type" value="Genomic_DNA"/>
</dbReference>
<dbReference type="GeneID" id="30028916"/>
<keyword evidence="3" id="KW-1185">Reference proteome</keyword>
<dbReference type="RefSeq" id="XP_018711859.1">
    <property type="nucleotide sequence ID" value="XM_018855940.1"/>
</dbReference>
<reference evidence="2 3" key="1">
    <citation type="submission" date="2016-05" db="EMBL/GenBank/DDBJ databases">
        <title>Comparative genomics of biotechnologically important yeasts.</title>
        <authorList>
            <consortium name="DOE Joint Genome Institute"/>
            <person name="Riley R."/>
            <person name="Haridas S."/>
            <person name="Wolfe K.H."/>
            <person name="Lopes M.R."/>
            <person name="Hittinger C.T."/>
            <person name="Goker M."/>
            <person name="Salamov A."/>
            <person name="Wisecaver J."/>
            <person name="Long T.M."/>
            <person name="Aerts A.L."/>
            <person name="Barry K."/>
            <person name="Choi C."/>
            <person name="Clum A."/>
            <person name="Coughlan A.Y."/>
            <person name="Deshpande S."/>
            <person name="Douglass A.P."/>
            <person name="Hanson S.J."/>
            <person name="Klenk H.-P."/>
            <person name="LaButti K."/>
            <person name="Lapidus A."/>
            <person name="Lindquist E."/>
            <person name="Lipzen A."/>
            <person name="Meier-kolthoff J.P."/>
            <person name="Ohm R.A."/>
            <person name="Otillar R.P."/>
            <person name="Pangilinan J."/>
            <person name="Peng Y."/>
            <person name="Rokas A."/>
            <person name="Rosa C.A."/>
            <person name="Scheuner C."/>
            <person name="Sibirny A.A."/>
            <person name="Slot J.C."/>
            <person name="Stielow J.B."/>
            <person name="Sun H."/>
            <person name="Kurtzman C.P."/>
            <person name="Blackwell M."/>
            <person name="Grigoriev I.V."/>
            <person name="Jeffries T.W."/>
        </authorList>
    </citation>
    <scope>NUCLEOTIDE SEQUENCE [LARGE SCALE GENOMIC DNA]</scope>
    <source>
        <strain evidence="2 3">NRRL YB-4993</strain>
    </source>
</reference>
<comment type="caution">
    <text evidence="2">The sequence shown here is derived from an EMBL/GenBank/DDBJ whole genome shotgun (WGS) entry which is preliminary data.</text>
</comment>
<dbReference type="OrthoDB" id="3980909at2759"/>
<sequence>MNNRNDQKRRKITLTGKARSVPEKTAPIDDQIDPVEKLLSFSHVDNDILLLMDDADHAPAPAPGPASGAAYPNISCNFDKMIHDNMRLYYSKFRKSQMEIHNDHSSFSVLTRPVPEAPKPTVDAAQKPRTQVPFFRNVNFNPTPSFGQHIDDYIHYDADEPLTTDSEHEELEAPRGVVETPIPSLSGKMSFHYRQDDKLNLSLTDGRKAGEDAPHDVFKFLNQRSVLSGKASEMIGTSSFLVSDFFF</sequence>
<evidence type="ECO:0000313" key="3">
    <source>
        <dbReference type="Proteomes" id="UP000092555"/>
    </source>
</evidence>
<evidence type="ECO:0000256" key="1">
    <source>
        <dbReference type="SAM" id="MobiDB-lite"/>
    </source>
</evidence>
<protein>
    <submittedName>
        <fullName evidence="2">Uncharacterized protein</fullName>
    </submittedName>
</protein>
<organism evidence="2 3">
    <name type="scientific">Metschnikowia bicuspidata var. bicuspidata NRRL YB-4993</name>
    <dbReference type="NCBI Taxonomy" id="869754"/>
    <lineage>
        <taxon>Eukaryota</taxon>
        <taxon>Fungi</taxon>
        <taxon>Dikarya</taxon>
        <taxon>Ascomycota</taxon>
        <taxon>Saccharomycotina</taxon>
        <taxon>Pichiomycetes</taxon>
        <taxon>Metschnikowiaceae</taxon>
        <taxon>Metschnikowia</taxon>
    </lineage>
</organism>
<dbReference type="Proteomes" id="UP000092555">
    <property type="component" value="Unassembled WGS sequence"/>
</dbReference>